<dbReference type="Gene3D" id="3.40.850.10">
    <property type="entry name" value="Kinesin motor domain"/>
    <property type="match status" value="2"/>
</dbReference>
<evidence type="ECO:0000259" key="8">
    <source>
        <dbReference type="PROSITE" id="PS50067"/>
    </source>
</evidence>
<dbReference type="SUPFAM" id="SSF52540">
    <property type="entry name" value="P-loop containing nucleoside triphosphate hydrolases"/>
    <property type="match status" value="1"/>
</dbReference>
<feature type="domain" description="Kinesin motor" evidence="8">
    <location>
        <begin position="11"/>
        <end position="232"/>
    </location>
</feature>
<evidence type="ECO:0000256" key="6">
    <source>
        <dbReference type="SAM" id="Coils"/>
    </source>
</evidence>
<evidence type="ECO:0000256" key="1">
    <source>
        <dbReference type="ARBA" id="ARBA00004245"/>
    </source>
</evidence>
<keyword evidence="4" id="KW-0206">Cytoskeleton</keyword>
<comment type="subcellular location">
    <subcellularLocation>
        <location evidence="1">Cytoplasm</location>
        <location evidence="1">Cytoskeleton</location>
    </subcellularLocation>
</comment>
<dbReference type="PRINTS" id="PR00380">
    <property type="entry name" value="KINESINHEAVY"/>
</dbReference>
<organism evidence="9 10">
    <name type="scientific">Leptobrachium leishanense</name>
    <name type="common">Leishan spiny toad</name>
    <dbReference type="NCBI Taxonomy" id="445787"/>
    <lineage>
        <taxon>Eukaryota</taxon>
        <taxon>Metazoa</taxon>
        <taxon>Chordata</taxon>
        <taxon>Craniata</taxon>
        <taxon>Vertebrata</taxon>
        <taxon>Euteleostomi</taxon>
        <taxon>Amphibia</taxon>
        <taxon>Batrachia</taxon>
        <taxon>Anura</taxon>
        <taxon>Pelobatoidea</taxon>
        <taxon>Megophryidae</taxon>
        <taxon>Leptobrachium</taxon>
    </lineage>
</organism>
<evidence type="ECO:0000256" key="7">
    <source>
        <dbReference type="SAM" id="MobiDB-lite"/>
    </source>
</evidence>
<feature type="compositionally biased region" description="Polar residues" evidence="7">
    <location>
        <begin position="745"/>
        <end position="755"/>
    </location>
</feature>
<evidence type="ECO:0000313" key="10">
    <source>
        <dbReference type="Proteomes" id="UP000694569"/>
    </source>
</evidence>
<evidence type="ECO:0000256" key="5">
    <source>
        <dbReference type="PROSITE-ProRule" id="PRU00283"/>
    </source>
</evidence>
<dbReference type="Ensembl" id="ENSLLET00000019922.1">
    <property type="protein sequence ID" value="ENSLLEP00000019168.1"/>
    <property type="gene ID" value="ENSLLEG00000012008.1"/>
</dbReference>
<keyword evidence="3 5" id="KW-0067">ATP-binding</keyword>
<keyword evidence="6" id="KW-0175">Coiled coil</keyword>
<feature type="compositionally biased region" description="Polar residues" evidence="7">
    <location>
        <begin position="1"/>
        <end position="10"/>
    </location>
</feature>
<keyword evidence="5" id="KW-0505">Motor protein</keyword>
<dbReference type="PANTHER" id="PTHR47968:SF71">
    <property type="entry name" value="KINESIN-LIKE PROTEIN"/>
    <property type="match status" value="1"/>
</dbReference>
<dbReference type="GO" id="GO:0008017">
    <property type="term" value="F:microtubule binding"/>
    <property type="evidence" value="ECO:0007669"/>
    <property type="project" value="InterPro"/>
</dbReference>
<dbReference type="PROSITE" id="PS50067">
    <property type="entry name" value="KINESIN_MOTOR_2"/>
    <property type="match status" value="2"/>
</dbReference>
<feature type="coiled-coil region" evidence="6">
    <location>
        <begin position="303"/>
        <end position="330"/>
    </location>
</feature>
<feature type="region of interest" description="Disordered" evidence="7">
    <location>
        <begin position="519"/>
        <end position="627"/>
    </location>
</feature>
<feature type="compositionally biased region" description="Polar residues" evidence="7">
    <location>
        <begin position="555"/>
        <end position="564"/>
    </location>
</feature>
<protein>
    <recommendedName>
        <fullName evidence="8">Kinesin motor domain-containing protein</fullName>
    </recommendedName>
</protein>
<evidence type="ECO:0000256" key="4">
    <source>
        <dbReference type="ARBA" id="ARBA00023212"/>
    </source>
</evidence>
<dbReference type="InterPro" id="IPR036961">
    <property type="entry name" value="Kinesin_motor_dom_sf"/>
</dbReference>
<reference evidence="9" key="2">
    <citation type="submission" date="2025-09" db="UniProtKB">
        <authorList>
            <consortium name="Ensembl"/>
        </authorList>
    </citation>
    <scope>IDENTIFICATION</scope>
</reference>
<sequence>MTAATTSDEGNVSVVVRVRPPNPREQEGNQYSTVQVVDDRFLIFDPDEPDTSSVFSNLKGYDGTRRKGKDLKFIFDRVFGENATQQDVFEHTTKEILDGVLNGYNCSVFAYGATGAGKTHTMLGTANSPGVMYLTMVELYRRIEAIQEEKQCEVLISYLEVYNEQIQDLLSPKGNLAIREDPQKGVVVQGLSFHQPKSADQLLQMLANGNLNRTQHPTDANASSSRSHAVFQSRKAHIPYRDSKLTRLLKDSIGGNCRTVMIAAISPSSLSYDDTYNTLKYANRAKEIKLSLKSNVISLDCHISKYATVCEELKAEVAELKEKLRFYEMKEAHPGQPDGLPAGHRDRAERKSIRLEGSMCTSSPNQARVPGTASPTRRAALGLSKKRLKLWQKREMQDSGTFSQSDEEEKTSICISPAPIKPDTERLVDALLRVVRKQFAILKAADLLTPGMETEVQELELMTMGQSADTVETTAKEQTEEDCETQACGDLQDKNLQLPQPGDVDGDVVQEEVLVIPPATRKKNPVKRSRQELLPDTSPSLRSPVIPVKRRRQTEPSNQSNARVPSTPEVQVKRQRKSSIPSRSQINLRSSTQPLSYKANEATRSRPSKQASLCTPKYTTQANPGASTHVVTKGRVPLGTSAFQNCAAIPPAALAASDLNTTFDLTEGLDKTVTFGTTEFTGWENFDSQRLACTFGKSSGVAVFTMNGLSVKHSGSAQLASAAKSYAHRRKRSSSSTSSRLGSSTANRVRTTRLTHGTGKNPLRPPTIAESCSPRVQSGKKTGKGPMAFGRTTSAAPMTRFMHLTAVKS</sequence>
<evidence type="ECO:0000256" key="2">
    <source>
        <dbReference type="ARBA" id="ARBA00022741"/>
    </source>
</evidence>
<dbReference type="SMART" id="SM00129">
    <property type="entry name" value="KISc"/>
    <property type="match status" value="1"/>
</dbReference>
<feature type="region of interest" description="Disordered" evidence="7">
    <location>
        <begin position="722"/>
        <end position="796"/>
    </location>
</feature>
<dbReference type="GO" id="GO:0007018">
    <property type="term" value="P:microtubule-based movement"/>
    <property type="evidence" value="ECO:0007669"/>
    <property type="project" value="InterPro"/>
</dbReference>
<feature type="region of interest" description="Disordered" evidence="7">
    <location>
        <begin position="213"/>
        <end position="234"/>
    </location>
</feature>
<feature type="region of interest" description="Disordered" evidence="7">
    <location>
        <begin position="358"/>
        <end position="378"/>
    </location>
</feature>
<feature type="binding site" evidence="5">
    <location>
        <begin position="112"/>
        <end position="119"/>
    </location>
    <ligand>
        <name>ATP</name>
        <dbReference type="ChEBI" id="CHEBI:30616"/>
    </ligand>
</feature>
<dbReference type="AlphaFoldDB" id="A0A8C5MW87"/>
<evidence type="ECO:0000256" key="3">
    <source>
        <dbReference type="ARBA" id="ARBA00022840"/>
    </source>
</evidence>
<keyword evidence="4" id="KW-0963">Cytoplasm</keyword>
<keyword evidence="10" id="KW-1185">Reference proteome</keyword>
<accession>A0A8C5MW87</accession>
<comment type="similarity">
    <text evidence="5">Belongs to the TRAFAC class myosin-kinesin ATPase superfamily. Kinesin family.</text>
</comment>
<dbReference type="GeneTree" id="ENSGT00940000161200"/>
<feature type="compositionally biased region" description="Polar residues" evidence="7">
    <location>
        <begin position="578"/>
        <end position="595"/>
    </location>
</feature>
<feature type="compositionally biased region" description="Polar residues" evidence="7">
    <location>
        <begin position="213"/>
        <end position="227"/>
    </location>
</feature>
<name>A0A8C5MW87_9ANUR</name>
<feature type="region of interest" description="Disordered" evidence="7">
    <location>
        <begin position="394"/>
        <end position="419"/>
    </location>
</feature>
<feature type="compositionally biased region" description="Polar residues" evidence="7">
    <location>
        <begin position="608"/>
        <end position="627"/>
    </location>
</feature>
<dbReference type="GO" id="GO:0005524">
    <property type="term" value="F:ATP binding"/>
    <property type="evidence" value="ECO:0007669"/>
    <property type="project" value="UniProtKB-UniRule"/>
</dbReference>
<dbReference type="Pfam" id="PF00225">
    <property type="entry name" value="Kinesin"/>
    <property type="match status" value="2"/>
</dbReference>
<dbReference type="InterPro" id="IPR027417">
    <property type="entry name" value="P-loop_NTPase"/>
</dbReference>
<evidence type="ECO:0000313" key="9">
    <source>
        <dbReference type="Ensembl" id="ENSLLEP00000019168.1"/>
    </source>
</evidence>
<dbReference type="InterPro" id="IPR027640">
    <property type="entry name" value="Kinesin-like_fam"/>
</dbReference>
<dbReference type="GO" id="GO:0005856">
    <property type="term" value="C:cytoskeleton"/>
    <property type="evidence" value="ECO:0007669"/>
    <property type="project" value="UniProtKB-SubCell"/>
</dbReference>
<feature type="domain" description="Kinesin motor" evidence="8">
    <location>
        <begin position="233"/>
        <end position="288"/>
    </location>
</feature>
<feature type="region of interest" description="Disordered" evidence="7">
    <location>
        <begin position="1"/>
        <end position="29"/>
    </location>
</feature>
<comment type="caution">
    <text evidence="5">Lacks conserved residue(s) required for the propagation of feature annotation.</text>
</comment>
<keyword evidence="2 5" id="KW-0547">Nucleotide-binding</keyword>
<proteinExistence type="inferred from homology"/>
<dbReference type="GO" id="GO:0003777">
    <property type="term" value="F:microtubule motor activity"/>
    <property type="evidence" value="ECO:0007669"/>
    <property type="project" value="InterPro"/>
</dbReference>
<reference evidence="9" key="1">
    <citation type="submission" date="2025-08" db="UniProtKB">
        <authorList>
            <consortium name="Ensembl"/>
        </authorList>
    </citation>
    <scope>IDENTIFICATION</scope>
</reference>
<dbReference type="Proteomes" id="UP000694569">
    <property type="component" value="Unplaced"/>
</dbReference>
<feature type="compositionally biased region" description="Low complexity" evidence="7">
    <location>
        <begin position="734"/>
        <end position="744"/>
    </location>
</feature>
<dbReference type="InterPro" id="IPR001752">
    <property type="entry name" value="Kinesin_motor_dom"/>
</dbReference>
<dbReference type="PANTHER" id="PTHR47968">
    <property type="entry name" value="CENTROMERE PROTEIN E"/>
    <property type="match status" value="1"/>
</dbReference>